<dbReference type="SUPFAM" id="SSF143422">
    <property type="entry name" value="Transposase IS200-like"/>
    <property type="match status" value="1"/>
</dbReference>
<dbReference type="EMBL" id="JAASQJ010000003">
    <property type="protein sequence ID" value="NIJ54073.1"/>
    <property type="molecule type" value="Genomic_DNA"/>
</dbReference>
<dbReference type="Gene3D" id="3.30.70.1290">
    <property type="entry name" value="Transposase IS200-like"/>
    <property type="match status" value="1"/>
</dbReference>
<evidence type="ECO:0000313" key="3">
    <source>
        <dbReference type="Proteomes" id="UP001179181"/>
    </source>
</evidence>
<evidence type="ECO:0000313" key="2">
    <source>
        <dbReference type="EMBL" id="NIJ54073.1"/>
    </source>
</evidence>
<dbReference type="InterPro" id="IPR002686">
    <property type="entry name" value="Transposase_17"/>
</dbReference>
<dbReference type="PANTHER" id="PTHR34322:SF2">
    <property type="entry name" value="TRANSPOSASE IS200-LIKE DOMAIN-CONTAINING PROTEIN"/>
    <property type="match status" value="1"/>
</dbReference>
<feature type="domain" description="Transposase IS200-like" evidence="1">
    <location>
        <begin position="10"/>
        <end position="146"/>
    </location>
</feature>
<keyword evidence="3" id="KW-1185">Reference proteome</keyword>
<dbReference type="SMART" id="SM01321">
    <property type="entry name" value="Y1_Tnp"/>
    <property type="match status" value="1"/>
</dbReference>
<comment type="caution">
    <text evidence="2">The sequence shown here is derived from an EMBL/GenBank/DDBJ whole genome shotgun (WGS) entry which is preliminary data.</text>
</comment>
<dbReference type="RefSeq" id="WP_167271827.1">
    <property type="nucleotide sequence ID" value="NZ_JAASQJ010000003.1"/>
</dbReference>
<protein>
    <submittedName>
        <fullName evidence="2">REP element-mobilizing transposase RayT</fullName>
    </submittedName>
</protein>
<evidence type="ECO:0000259" key="1">
    <source>
        <dbReference type="SMART" id="SM01321"/>
    </source>
</evidence>
<name>A0ABX0UNP1_9BACT</name>
<accession>A0ABX0UNP1</accession>
<gene>
    <name evidence="2" type="ORF">FHS68_003255</name>
</gene>
<organism evidence="2 3">
    <name type="scientific">Dyadobacter arcticus</name>
    <dbReference type="NCBI Taxonomy" id="1078754"/>
    <lineage>
        <taxon>Bacteria</taxon>
        <taxon>Pseudomonadati</taxon>
        <taxon>Bacteroidota</taxon>
        <taxon>Cytophagia</taxon>
        <taxon>Cytophagales</taxon>
        <taxon>Spirosomataceae</taxon>
        <taxon>Dyadobacter</taxon>
    </lineage>
</organism>
<dbReference type="PANTHER" id="PTHR34322">
    <property type="entry name" value="TRANSPOSASE, Y1_TNP DOMAIN-CONTAINING"/>
    <property type="match status" value="1"/>
</dbReference>
<sequence length="212" mass="25606">MSKSIHIPLEENCFYHVYNRGSGETNLFFQDKNYIHFLRKYHEYLSGCIDTYAYCLLPNHFHLLIYVKDKKDFVARESSFPNAEDIAKYTAEEIVSELFRRFFMSYSKSINVQQGRNGSLFQKTFRRKLIDSDGYFTRMVYYVHHQLDHHGFIGKCYKTYPWSSYRSFLWEKETNLKRKELLDWFGGKEGFIQFHDQTQYKKAIDHLIIEDE</sequence>
<reference evidence="2 3" key="1">
    <citation type="submission" date="2020-03" db="EMBL/GenBank/DDBJ databases">
        <title>Genomic Encyclopedia of Type Strains, Phase IV (KMG-IV): sequencing the most valuable type-strain genomes for metagenomic binning, comparative biology and taxonomic classification.</title>
        <authorList>
            <person name="Goeker M."/>
        </authorList>
    </citation>
    <scope>NUCLEOTIDE SEQUENCE [LARGE SCALE GENOMIC DNA]</scope>
    <source>
        <strain evidence="2 3">DSM 102865</strain>
    </source>
</reference>
<dbReference type="Proteomes" id="UP001179181">
    <property type="component" value="Unassembled WGS sequence"/>
</dbReference>
<proteinExistence type="predicted"/>
<dbReference type="InterPro" id="IPR036515">
    <property type="entry name" value="Transposase_17_sf"/>
</dbReference>